<name>A0A2P2NZ44_RHIMU</name>
<proteinExistence type="predicted"/>
<evidence type="ECO:0000313" key="2">
    <source>
        <dbReference type="EMBL" id="MBX47755.1"/>
    </source>
</evidence>
<reference evidence="2" key="1">
    <citation type="submission" date="2018-02" db="EMBL/GenBank/DDBJ databases">
        <title>Rhizophora mucronata_Transcriptome.</title>
        <authorList>
            <person name="Meera S.P."/>
            <person name="Sreeshan A."/>
            <person name="Augustine A."/>
        </authorList>
    </citation>
    <scope>NUCLEOTIDE SEQUENCE</scope>
    <source>
        <tissue evidence="2">Leaf</tissue>
    </source>
</reference>
<organism evidence="2">
    <name type="scientific">Rhizophora mucronata</name>
    <name type="common">Asiatic mangrove</name>
    <dbReference type="NCBI Taxonomy" id="61149"/>
    <lineage>
        <taxon>Eukaryota</taxon>
        <taxon>Viridiplantae</taxon>
        <taxon>Streptophyta</taxon>
        <taxon>Embryophyta</taxon>
        <taxon>Tracheophyta</taxon>
        <taxon>Spermatophyta</taxon>
        <taxon>Magnoliopsida</taxon>
        <taxon>eudicotyledons</taxon>
        <taxon>Gunneridae</taxon>
        <taxon>Pentapetalae</taxon>
        <taxon>rosids</taxon>
        <taxon>fabids</taxon>
        <taxon>Malpighiales</taxon>
        <taxon>Rhizophoraceae</taxon>
        <taxon>Rhizophora</taxon>
    </lineage>
</organism>
<feature type="region of interest" description="Disordered" evidence="1">
    <location>
        <begin position="1"/>
        <end position="20"/>
    </location>
</feature>
<protein>
    <submittedName>
        <fullName evidence="2">Uncharacterized protein</fullName>
    </submittedName>
</protein>
<dbReference type="EMBL" id="GGEC01067271">
    <property type="protein sequence ID" value="MBX47755.1"/>
    <property type="molecule type" value="Transcribed_RNA"/>
</dbReference>
<dbReference type="AlphaFoldDB" id="A0A2P2NZ44"/>
<accession>A0A2P2NZ44</accession>
<sequence>MPTVRTSISTTLKGKGSSSC</sequence>
<evidence type="ECO:0000256" key="1">
    <source>
        <dbReference type="SAM" id="MobiDB-lite"/>
    </source>
</evidence>